<reference evidence="1" key="1">
    <citation type="submission" date="2024-04" db="EMBL/GenBank/DDBJ databases">
        <authorList>
            <consortium name="Molecular Ecology Group"/>
        </authorList>
    </citation>
    <scope>NUCLEOTIDE SEQUENCE</scope>
</reference>
<protein>
    <submittedName>
        <fullName evidence="1">Uncharacterized protein</fullName>
    </submittedName>
</protein>
<proteinExistence type="predicted"/>
<organism evidence="1 2">
    <name type="scientific">Lasius platythorax</name>
    <dbReference type="NCBI Taxonomy" id="488582"/>
    <lineage>
        <taxon>Eukaryota</taxon>
        <taxon>Metazoa</taxon>
        <taxon>Ecdysozoa</taxon>
        <taxon>Arthropoda</taxon>
        <taxon>Hexapoda</taxon>
        <taxon>Insecta</taxon>
        <taxon>Pterygota</taxon>
        <taxon>Neoptera</taxon>
        <taxon>Endopterygota</taxon>
        <taxon>Hymenoptera</taxon>
        <taxon>Apocrita</taxon>
        <taxon>Aculeata</taxon>
        <taxon>Formicoidea</taxon>
        <taxon>Formicidae</taxon>
        <taxon>Formicinae</taxon>
        <taxon>Lasius</taxon>
        <taxon>Lasius</taxon>
    </lineage>
</organism>
<evidence type="ECO:0000313" key="2">
    <source>
        <dbReference type="Proteomes" id="UP001497644"/>
    </source>
</evidence>
<sequence length="89" mass="10196">MQLQRPRPERRLPAEAAVMRRAPCPARIFVEDTEMQHARLHVAATVALLSVDEPRERCEIARYYPLVMEVIGSLCTKRGILKVSALWNL</sequence>
<gene>
    <name evidence="1" type="ORF">LPLAT_LOCUS10902</name>
</gene>
<dbReference type="AlphaFoldDB" id="A0AAV2P2M8"/>
<name>A0AAV2P2M8_9HYME</name>
<dbReference type="Proteomes" id="UP001497644">
    <property type="component" value="Chromosome 6"/>
</dbReference>
<evidence type="ECO:0000313" key="1">
    <source>
        <dbReference type="EMBL" id="CAL1685395.1"/>
    </source>
</evidence>
<keyword evidence="2" id="KW-1185">Reference proteome</keyword>
<dbReference type="EMBL" id="OZ034829">
    <property type="protein sequence ID" value="CAL1685395.1"/>
    <property type="molecule type" value="Genomic_DNA"/>
</dbReference>
<accession>A0AAV2P2M8</accession>